<name>A0A090FQ13_MESPL</name>
<dbReference type="AlphaFoldDB" id="A0A090FQ13"/>
<dbReference type="Proteomes" id="UP000046373">
    <property type="component" value="Unassembled WGS sequence"/>
</dbReference>
<accession>A0A090FQ13</accession>
<feature type="region of interest" description="Disordered" evidence="1">
    <location>
        <begin position="31"/>
        <end position="58"/>
    </location>
</feature>
<feature type="compositionally biased region" description="Polar residues" evidence="1">
    <location>
        <begin position="32"/>
        <end position="41"/>
    </location>
</feature>
<evidence type="ECO:0000313" key="2">
    <source>
        <dbReference type="EMBL" id="CDX45961.1"/>
    </source>
</evidence>
<proteinExistence type="predicted"/>
<evidence type="ECO:0000256" key="1">
    <source>
        <dbReference type="SAM" id="MobiDB-lite"/>
    </source>
</evidence>
<gene>
    <name evidence="2" type="ORF">MPLDJ20_80122</name>
</gene>
<reference evidence="2 3" key="1">
    <citation type="submission" date="2014-08" db="EMBL/GenBank/DDBJ databases">
        <authorList>
            <person name="Moulin Lionel"/>
        </authorList>
    </citation>
    <scope>NUCLEOTIDE SEQUENCE [LARGE SCALE GENOMIC DNA]</scope>
</reference>
<organism evidence="2 3">
    <name type="scientific">Mesorhizobium plurifarium</name>
    <dbReference type="NCBI Taxonomy" id="69974"/>
    <lineage>
        <taxon>Bacteria</taxon>
        <taxon>Pseudomonadati</taxon>
        <taxon>Pseudomonadota</taxon>
        <taxon>Alphaproteobacteria</taxon>
        <taxon>Hyphomicrobiales</taxon>
        <taxon>Phyllobacteriaceae</taxon>
        <taxon>Mesorhizobium</taxon>
    </lineage>
</organism>
<dbReference type="EMBL" id="CCNB01000045">
    <property type="protein sequence ID" value="CDX45961.1"/>
    <property type="molecule type" value="Genomic_DNA"/>
</dbReference>
<sequence length="58" mass="6675">MLRFAPKRQKSIGRVDKPWWQALQLPPKLSITAASGETQARLTKRSNRSQDRTRAGRK</sequence>
<protein>
    <submittedName>
        <fullName evidence="2">Uncharacterized protein</fullName>
    </submittedName>
</protein>
<evidence type="ECO:0000313" key="3">
    <source>
        <dbReference type="Proteomes" id="UP000046373"/>
    </source>
</evidence>
<feature type="compositionally biased region" description="Basic and acidic residues" evidence="1">
    <location>
        <begin position="48"/>
        <end position="58"/>
    </location>
</feature>